<organism evidence="1 2">
    <name type="scientific">Mesomycoplasma conjunctivae (strain ATCC 25834 / NCTC 10147 / HRC/581)</name>
    <name type="common">Mycoplasma conjunctivae</name>
    <dbReference type="NCBI Taxonomy" id="572263"/>
    <lineage>
        <taxon>Bacteria</taxon>
        <taxon>Bacillati</taxon>
        <taxon>Mycoplasmatota</taxon>
        <taxon>Mycoplasmoidales</taxon>
        <taxon>Metamycoplasmataceae</taxon>
        <taxon>Mesomycoplasma</taxon>
    </lineage>
</organism>
<proteinExistence type="predicted"/>
<sequence>MSEPQPDALATSPHLPININILTFFLKIKTIMFSFFTSESKIETQH</sequence>
<dbReference type="Proteomes" id="UP000001491">
    <property type="component" value="Chromosome"/>
</dbReference>
<evidence type="ECO:0000313" key="1">
    <source>
        <dbReference type="EMBL" id="CAT05222.1"/>
    </source>
</evidence>
<keyword evidence="2" id="KW-1185">Reference proteome</keyword>
<dbReference type="HOGENOM" id="CLU_3186028_0_0_14"/>
<reference evidence="2" key="1">
    <citation type="journal article" date="2009" name="BMC Bioinformatics">
        <title>The Mycoplasma conjunctivae genome sequencing, annotation and analysis.</title>
        <authorList>
            <person name="Calderon-Copete S.P."/>
            <person name="Wigger G."/>
            <person name="Wunderlin C."/>
            <person name="Schmidheini T."/>
            <person name="Frey J."/>
            <person name="Quail M.A."/>
            <person name="Falquet L."/>
        </authorList>
    </citation>
    <scope>NUCLEOTIDE SEQUENCE [LARGE SCALE GENOMIC DNA]</scope>
    <source>
        <strain evidence="2">ATCC 25834 / NCTC 10147 / HRC/581</strain>
    </source>
</reference>
<evidence type="ECO:0000313" key="2">
    <source>
        <dbReference type="Proteomes" id="UP000001491"/>
    </source>
</evidence>
<accession>C5J6V9</accession>
<gene>
    <name evidence="1" type="ordered locus">MCJ_005230</name>
</gene>
<name>C5J6V9_MESCH</name>
<dbReference type="KEGG" id="mco:MCJ_005230"/>
<dbReference type="EMBL" id="FM864216">
    <property type="protein sequence ID" value="CAT05222.1"/>
    <property type="molecule type" value="Genomic_DNA"/>
</dbReference>
<dbReference type="AlphaFoldDB" id="C5J6V9"/>
<protein>
    <submittedName>
        <fullName evidence="1">Uncharacterized protein</fullName>
    </submittedName>
</protein>